<dbReference type="InterPro" id="IPR050484">
    <property type="entry name" value="Transf_Hexapept/Carb_Anhydrase"/>
</dbReference>
<dbReference type="PANTHER" id="PTHR13061:SF50">
    <property type="entry name" value="GAMMA CARBONIC ANHYDRASE 1, MITOCHONDRIAL"/>
    <property type="match status" value="1"/>
</dbReference>
<dbReference type="AlphaFoldDB" id="A0A9E7EZG6"/>
<protein>
    <submittedName>
        <fullName evidence="1">Gamma carbonic anhydrase 3</fullName>
    </submittedName>
</protein>
<proteinExistence type="predicted"/>
<dbReference type="Pfam" id="PF00132">
    <property type="entry name" value="Hexapep"/>
    <property type="match status" value="1"/>
</dbReference>
<evidence type="ECO:0000313" key="1">
    <source>
        <dbReference type="EMBL" id="URD85311.1"/>
    </source>
</evidence>
<name>A0A9E7EZG6_9LILI</name>
<dbReference type="PANTHER" id="PTHR13061">
    <property type="entry name" value="DYNACTIN SUBUNIT P25"/>
    <property type="match status" value="1"/>
</dbReference>
<dbReference type="InterPro" id="IPR001451">
    <property type="entry name" value="Hexapep"/>
</dbReference>
<gene>
    <name evidence="1" type="ORF">MUK42_22279</name>
</gene>
<sequence>MNIFDKVPNVHKDAFVAPGASVIGDVQVGQGSSIWYGCVLRGMFMLNKLVRYHASSRA</sequence>
<dbReference type="Gene3D" id="2.160.10.10">
    <property type="entry name" value="Hexapeptide repeat proteins"/>
    <property type="match status" value="1"/>
</dbReference>
<keyword evidence="2" id="KW-1185">Reference proteome</keyword>
<dbReference type="OrthoDB" id="1920552at2759"/>
<dbReference type="EMBL" id="CP097504">
    <property type="protein sequence ID" value="URD85311.1"/>
    <property type="molecule type" value="Genomic_DNA"/>
</dbReference>
<reference evidence="1" key="1">
    <citation type="submission" date="2022-05" db="EMBL/GenBank/DDBJ databases">
        <title>The Musa troglodytarum L. genome provides insights into the mechanism of non-climacteric behaviour and enrichment of carotenoids.</title>
        <authorList>
            <person name="Wang J."/>
        </authorList>
    </citation>
    <scope>NUCLEOTIDE SEQUENCE</scope>
    <source>
        <tissue evidence="1">Leaf</tissue>
    </source>
</reference>
<accession>A0A9E7EZG6</accession>
<evidence type="ECO:0000313" key="2">
    <source>
        <dbReference type="Proteomes" id="UP001055439"/>
    </source>
</evidence>
<organism evidence="1 2">
    <name type="scientific">Musa troglodytarum</name>
    <name type="common">fe'i banana</name>
    <dbReference type="NCBI Taxonomy" id="320322"/>
    <lineage>
        <taxon>Eukaryota</taxon>
        <taxon>Viridiplantae</taxon>
        <taxon>Streptophyta</taxon>
        <taxon>Embryophyta</taxon>
        <taxon>Tracheophyta</taxon>
        <taxon>Spermatophyta</taxon>
        <taxon>Magnoliopsida</taxon>
        <taxon>Liliopsida</taxon>
        <taxon>Zingiberales</taxon>
        <taxon>Musaceae</taxon>
        <taxon>Musa</taxon>
    </lineage>
</organism>
<dbReference type="InterPro" id="IPR011004">
    <property type="entry name" value="Trimer_LpxA-like_sf"/>
</dbReference>
<dbReference type="Proteomes" id="UP001055439">
    <property type="component" value="Chromosome 2"/>
</dbReference>
<dbReference type="SUPFAM" id="SSF51161">
    <property type="entry name" value="Trimeric LpxA-like enzymes"/>
    <property type="match status" value="1"/>
</dbReference>